<organism evidence="1 2">
    <name type="scientific">Aphis craccivora</name>
    <name type="common">Cowpea aphid</name>
    <dbReference type="NCBI Taxonomy" id="307492"/>
    <lineage>
        <taxon>Eukaryota</taxon>
        <taxon>Metazoa</taxon>
        <taxon>Ecdysozoa</taxon>
        <taxon>Arthropoda</taxon>
        <taxon>Hexapoda</taxon>
        <taxon>Insecta</taxon>
        <taxon>Pterygota</taxon>
        <taxon>Neoptera</taxon>
        <taxon>Paraneoptera</taxon>
        <taxon>Hemiptera</taxon>
        <taxon>Sternorrhyncha</taxon>
        <taxon>Aphidomorpha</taxon>
        <taxon>Aphidoidea</taxon>
        <taxon>Aphididae</taxon>
        <taxon>Aphidini</taxon>
        <taxon>Aphis</taxon>
        <taxon>Aphis</taxon>
    </lineage>
</organism>
<accession>A0A6G0YTH9</accession>
<dbReference type="OrthoDB" id="6600976at2759"/>
<name>A0A6G0YTH9_APHCR</name>
<gene>
    <name evidence="1" type="ORF">FWK35_00005151</name>
</gene>
<proteinExistence type="predicted"/>
<protein>
    <submittedName>
        <fullName evidence="1">Uncharacterized protein</fullName>
    </submittedName>
</protein>
<sequence length="77" mass="8816">MNMQKLFGITLGEYSDLNLKIDVLLLADVFENFRDLCLTTSCVDTRANGLIVKKVHRVVQFNQLPWLAPYIALNTEM</sequence>
<keyword evidence="2" id="KW-1185">Reference proteome</keyword>
<dbReference type="EMBL" id="VUJU01002512">
    <property type="protein sequence ID" value="KAF0761021.1"/>
    <property type="molecule type" value="Genomic_DNA"/>
</dbReference>
<dbReference type="Proteomes" id="UP000478052">
    <property type="component" value="Unassembled WGS sequence"/>
</dbReference>
<evidence type="ECO:0000313" key="1">
    <source>
        <dbReference type="EMBL" id="KAF0761021.1"/>
    </source>
</evidence>
<comment type="caution">
    <text evidence="1">The sequence shown here is derived from an EMBL/GenBank/DDBJ whole genome shotgun (WGS) entry which is preliminary data.</text>
</comment>
<evidence type="ECO:0000313" key="2">
    <source>
        <dbReference type="Proteomes" id="UP000478052"/>
    </source>
</evidence>
<dbReference type="AlphaFoldDB" id="A0A6G0YTH9"/>
<reference evidence="1 2" key="1">
    <citation type="submission" date="2019-08" db="EMBL/GenBank/DDBJ databases">
        <title>Whole genome of Aphis craccivora.</title>
        <authorList>
            <person name="Voronova N.V."/>
            <person name="Shulinski R.S."/>
            <person name="Bandarenka Y.V."/>
            <person name="Zhorov D.G."/>
            <person name="Warner D."/>
        </authorList>
    </citation>
    <scope>NUCLEOTIDE SEQUENCE [LARGE SCALE GENOMIC DNA]</scope>
    <source>
        <strain evidence="1">180601</strain>
        <tissue evidence="1">Whole Body</tissue>
    </source>
</reference>